<organism evidence="2 4">
    <name type="scientific">Colwellia hornerae</name>
    <dbReference type="NCBI Taxonomy" id="89402"/>
    <lineage>
        <taxon>Bacteria</taxon>
        <taxon>Pseudomonadati</taxon>
        <taxon>Pseudomonadota</taxon>
        <taxon>Gammaproteobacteria</taxon>
        <taxon>Alteromonadales</taxon>
        <taxon>Colwelliaceae</taxon>
        <taxon>Colwellia</taxon>
    </lineage>
</organism>
<evidence type="ECO:0008006" key="5">
    <source>
        <dbReference type="Google" id="ProtNLM"/>
    </source>
</evidence>
<name>A0A5C6QSD1_9GAMM</name>
<dbReference type="AlphaFoldDB" id="A0A5C6QSD1"/>
<proteinExistence type="predicted"/>
<dbReference type="RefSeq" id="WP_146797201.1">
    <property type="nucleotide sequence ID" value="NZ_VOLP01000003.1"/>
</dbReference>
<dbReference type="SUPFAM" id="SSF56935">
    <property type="entry name" value="Porins"/>
    <property type="match status" value="1"/>
</dbReference>
<evidence type="ECO:0000313" key="3">
    <source>
        <dbReference type="Proteomes" id="UP000321525"/>
    </source>
</evidence>
<evidence type="ECO:0000313" key="1">
    <source>
        <dbReference type="EMBL" id="TWX62621.1"/>
    </source>
</evidence>
<dbReference type="Proteomes" id="UP000321917">
    <property type="component" value="Unassembled WGS sequence"/>
</dbReference>
<dbReference type="OrthoDB" id="197869at2"/>
<accession>A0A5C6QSD1</accession>
<evidence type="ECO:0000313" key="4">
    <source>
        <dbReference type="Proteomes" id="UP000321917"/>
    </source>
</evidence>
<sequence length="420" mass="46738">MLYRFIIATALVFTGVAYNAYADNIKAEFSGFASLALSYSDNEDVAFSPNYLNVDDNGWSATRDSILGGQANITLAKNWDSVVQFVVEDHANTEFENYLELAFLRYRPSRNWAIRAGRLNSDLYLLSEYPHVGYAYLWVRPPHEYYSFASTAGKFDGVDIEYSQSINDGFLRLKLAAGNTTAKLKASGEDFFIDFDNLMTFSATYVLDAWTMRFSVSKANVGDYKFQALDEFINLLNSVPAPVWPQAASLSASFDTKNQTIEYAALGLTYDNDNWLIQSEIGISNSPWLVASSNINGYVSVGYRLDKVTLFSSVSISENRNEVTTVTAPQFLPGTPIQVTLPLQQLALASKAAVDRLVVHQHSINVGAKWQVLDNLIVKTQIDHFDIQPFGGGLWGISDPKNVEKEHKVNVFTVSASMVF</sequence>
<protein>
    <recommendedName>
        <fullName evidence="5">Porin</fullName>
    </recommendedName>
</protein>
<dbReference type="Proteomes" id="UP000321525">
    <property type="component" value="Unassembled WGS sequence"/>
</dbReference>
<reference evidence="2 4" key="1">
    <citation type="submission" date="2019-07" db="EMBL/GenBank/DDBJ databases">
        <title>Genomes of sea-ice associated Colwellia species.</title>
        <authorList>
            <person name="Bowman J.P."/>
        </authorList>
    </citation>
    <scope>NUCLEOTIDE SEQUENCE [LARGE SCALE GENOMIC DNA]</scope>
    <source>
        <strain evidence="1 3">ACAM 607</strain>
        <strain evidence="2 4">IC036</strain>
    </source>
</reference>
<keyword evidence="3" id="KW-1185">Reference proteome</keyword>
<dbReference type="EMBL" id="VOLR01000002">
    <property type="protein sequence ID" value="TWX62621.1"/>
    <property type="molecule type" value="Genomic_DNA"/>
</dbReference>
<evidence type="ECO:0000313" key="2">
    <source>
        <dbReference type="EMBL" id="TWX71532.1"/>
    </source>
</evidence>
<gene>
    <name evidence="1" type="ORF">ESZ26_01970</name>
    <name evidence="2" type="ORF">ESZ27_01580</name>
</gene>
<dbReference type="EMBL" id="VOLQ01000002">
    <property type="protein sequence ID" value="TWX71532.1"/>
    <property type="molecule type" value="Genomic_DNA"/>
</dbReference>
<comment type="caution">
    <text evidence="2">The sequence shown here is derived from an EMBL/GenBank/DDBJ whole genome shotgun (WGS) entry which is preliminary data.</text>
</comment>